<dbReference type="Proteomes" id="UP000777784">
    <property type="component" value="Unassembled WGS sequence"/>
</dbReference>
<dbReference type="PANTHER" id="PTHR43547:SF2">
    <property type="entry name" value="HYBRID SIGNAL TRANSDUCTION HISTIDINE KINASE C"/>
    <property type="match status" value="1"/>
</dbReference>
<evidence type="ECO:0000256" key="2">
    <source>
        <dbReference type="ARBA" id="ARBA00012438"/>
    </source>
</evidence>
<accession>A0A948RWC7</accession>
<feature type="domain" description="Histidine kinase" evidence="5">
    <location>
        <begin position="561"/>
        <end position="768"/>
    </location>
</feature>
<dbReference type="PRINTS" id="PR00344">
    <property type="entry name" value="BCTRLSENSOR"/>
</dbReference>
<dbReference type="GO" id="GO:0000155">
    <property type="term" value="F:phosphorelay sensor kinase activity"/>
    <property type="evidence" value="ECO:0007669"/>
    <property type="project" value="TreeGrafter"/>
</dbReference>
<dbReference type="Pfam" id="PF02518">
    <property type="entry name" value="HATPase_c"/>
    <property type="match status" value="1"/>
</dbReference>
<evidence type="ECO:0000313" key="6">
    <source>
        <dbReference type="EMBL" id="MBU2691701.1"/>
    </source>
</evidence>
<dbReference type="SUPFAM" id="SSF55874">
    <property type="entry name" value="ATPase domain of HSP90 chaperone/DNA topoisomerase II/histidine kinase"/>
    <property type="match status" value="1"/>
</dbReference>
<dbReference type="EC" id="2.7.13.3" evidence="2"/>
<dbReference type="InterPro" id="IPR003594">
    <property type="entry name" value="HATPase_dom"/>
</dbReference>
<dbReference type="AlphaFoldDB" id="A0A948RWC7"/>
<dbReference type="PROSITE" id="PS50109">
    <property type="entry name" value="HIS_KIN"/>
    <property type="match status" value="1"/>
</dbReference>
<dbReference type="SMART" id="SM00387">
    <property type="entry name" value="HATPase_c"/>
    <property type="match status" value="1"/>
</dbReference>
<dbReference type="InterPro" id="IPR004358">
    <property type="entry name" value="Sig_transdc_His_kin-like_C"/>
</dbReference>
<keyword evidence="4" id="KW-1133">Transmembrane helix</keyword>
<dbReference type="InterPro" id="IPR005467">
    <property type="entry name" value="His_kinase_dom"/>
</dbReference>
<dbReference type="SUPFAM" id="SSF50998">
    <property type="entry name" value="Quinoprotein alcohol dehydrogenase-like"/>
    <property type="match status" value="1"/>
</dbReference>
<feature type="transmembrane region" description="Helical" evidence="4">
    <location>
        <begin position="444"/>
        <end position="464"/>
    </location>
</feature>
<dbReference type="InterPro" id="IPR015943">
    <property type="entry name" value="WD40/YVTN_repeat-like_dom_sf"/>
</dbReference>
<evidence type="ECO:0000256" key="4">
    <source>
        <dbReference type="SAM" id="Phobius"/>
    </source>
</evidence>
<gene>
    <name evidence="6" type="ORF">KJ970_12315</name>
</gene>
<dbReference type="EMBL" id="JAHJDP010000072">
    <property type="protein sequence ID" value="MBU2691701.1"/>
    <property type="molecule type" value="Genomic_DNA"/>
</dbReference>
<keyword evidence="4" id="KW-0812">Transmembrane</keyword>
<protein>
    <recommendedName>
        <fullName evidence="2">histidine kinase</fullName>
        <ecNumber evidence="2">2.7.13.3</ecNumber>
    </recommendedName>
</protein>
<reference evidence="6" key="1">
    <citation type="submission" date="2021-05" db="EMBL/GenBank/DDBJ databases">
        <title>Energy efficiency and biological interactions define the core microbiome of deep oligotrophic groundwater.</title>
        <authorList>
            <person name="Mehrshad M."/>
            <person name="Lopez-Fernandez M."/>
            <person name="Bell E."/>
            <person name="Bernier-Latmani R."/>
            <person name="Bertilsson S."/>
            <person name="Dopson M."/>
        </authorList>
    </citation>
    <scope>NUCLEOTIDE SEQUENCE</scope>
    <source>
        <strain evidence="6">Modern_marine.mb.64</strain>
    </source>
</reference>
<comment type="catalytic activity">
    <reaction evidence="1">
        <text>ATP + protein L-histidine = ADP + protein N-phospho-L-histidine.</text>
        <dbReference type="EC" id="2.7.13.3"/>
    </reaction>
</comment>
<dbReference type="PANTHER" id="PTHR43547">
    <property type="entry name" value="TWO-COMPONENT HISTIDINE KINASE"/>
    <property type="match status" value="1"/>
</dbReference>
<proteinExistence type="predicted"/>
<name>A0A948RWC7_UNCEI</name>
<comment type="caution">
    <text evidence="6">The sequence shown here is derived from an EMBL/GenBank/DDBJ whole genome shotgun (WGS) entry which is preliminary data.</text>
</comment>
<evidence type="ECO:0000313" key="7">
    <source>
        <dbReference type="Proteomes" id="UP000777784"/>
    </source>
</evidence>
<keyword evidence="4" id="KW-0472">Membrane</keyword>
<dbReference type="InterPro" id="IPR036890">
    <property type="entry name" value="HATPase_C_sf"/>
</dbReference>
<evidence type="ECO:0000256" key="1">
    <source>
        <dbReference type="ARBA" id="ARBA00000085"/>
    </source>
</evidence>
<dbReference type="InterPro" id="IPR011047">
    <property type="entry name" value="Quinoprotein_ADH-like_sf"/>
</dbReference>
<sequence length="782" mass="85819">MIDLSHLASQLPYEAMRDPELSLLDNNTRNRGQIVGDLDGDGLDEIIVGVEMGLLACKYNHSQLFVLWQQNLPQSFLQEGPPIGLGCTSDIDGDGADEIFLTATLPDKNMSRLWGFDTARNQIICDINLPVGPDRNGDGIWDGYYLAAGTLTNICEDGHAAVLLQCIVHYDAYPRGLIAIDPRDGTEIWRFDMGPNPIQNALWIGNLDEDGYDEVICTSTSPANLKGDLINSTSDDKSWLFAIDHDGELIWRQPLGEYFFASQLIVADLDGDGVSEIATATRHHGAGDFEDQLTVHALRTGEPLSQISVTSSYLGLEFLPSTEEMGGYLFTGSHENHISRYRFDGHDLICDRIAQLDSGANIMASGQCLPSTGMELIASTGAGDILILDENLSALASYPFEIPIAGVLKGTIWQPPRSSSRFITYTSQGRLALSFQPAHIRSLGWLWMLLGLAGAINTAAIFWWRRNRQKSLQPELLPKSIDREALRRVLNTAELSGHGQLKAIGGLKRVVWQLGSALDEESDVIKIEDGLKHSLTDYRASIHDTLEGFLSNTHNSGYQLDLVRRTQPALAKVWSIIQEIEGEELPRHTAKDIYDRLESPTAIAVDGINHLVIQLVEFFTVDAGEMVTCLIGLQAHDLAEAGITVEIQTPSNGKAPLCIIEASELRFILENLLGNAIEAMCESIKRTLTVSFHEFNETLSIRVSDSGIGVPPEKRESIFEVGISAKSNGGLGLPQSRVLLREWKGELNLEYSEVGSGSSFLLRIPKPRAGGNDDRTPISSNH</sequence>
<evidence type="ECO:0000256" key="3">
    <source>
        <dbReference type="ARBA" id="ARBA00022553"/>
    </source>
</evidence>
<organism evidence="6 7">
    <name type="scientific">Eiseniibacteriota bacterium</name>
    <dbReference type="NCBI Taxonomy" id="2212470"/>
    <lineage>
        <taxon>Bacteria</taxon>
        <taxon>Candidatus Eiseniibacteriota</taxon>
    </lineage>
</organism>
<dbReference type="Gene3D" id="3.30.565.10">
    <property type="entry name" value="Histidine kinase-like ATPase, C-terminal domain"/>
    <property type="match status" value="1"/>
</dbReference>
<keyword evidence="3" id="KW-0597">Phosphoprotein</keyword>
<evidence type="ECO:0000259" key="5">
    <source>
        <dbReference type="PROSITE" id="PS50109"/>
    </source>
</evidence>
<dbReference type="Gene3D" id="2.130.10.10">
    <property type="entry name" value="YVTN repeat-like/Quinoprotein amine dehydrogenase"/>
    <property type="match status" value="1"/>
</dbReference>